<sequence>MTDLQPVREWEAQAYEFIERPVPAEVRARGAKTVSDVLCAMVAGADEPTNREVATTAPLADGPATVVGTDRRVAPGHAALVNGASAITPEIEEGHNTGGHVGAGIVAGGLAAAEAADRSGREFVEACVRSYELCVRLEFAIFAMKARLNEAVPWLLRDPHSTWTTVGPALTAAQCLGHASEELRETFRVAANLAVVSMHDPFEEGAPARNFTAGFSAQAGVDAAVLAGAGLSGSATAVAEVYDPFEELLDEGVFARQFAELGETWEITRNYFKPYPSCRYTHPPLDALRAAGEIDPAEVESVDVHTFANAAEMDAARPTTLTGAKFSTPYVLARYLHSGAVELADFEPERVVDPAVQSLAERVTLHVDEAFEAAFPEDWGARVRVTLASGEVRTGERAYPRGDYRDPLSEEEFRDRCRRLLDPLDDPEAALDAVLAVDERPVRDVTAALRTA</sequence>
<dbReference type="Gene3D" id="3.30.1330.120">
    <property type="entry name" value="2-methylcitrate dehydratase PrpD"/>
    <property type="match status" value="1"/>
</dbReference>
<dbReference type="InterPro" id="IPR036148">
    <property type="entry name" value="MmgE/PrpD_sf"/>
</dbReference>
<dbReference type="PANTHER" id="PTHR16943">
    <property type="entry name" value="2-METHYLCITRATE DEHYDRATASE-RELATED"/>
    <property type="match status" value="1"/>
</dbReference>
<evidence type="ECO:0000259" key="2">
    <source>
        <dbReference type="Pfam" id="PF03972"/>
    </source>
</evidence>
<dbReference type="RefSeq" id="WP_276305835.1">
    <property type="nucleotide sequence ID" value="NZ_CP119993.1"/>
</dbReference>
<comment type="caution">
    <text evidence="4">The sequence shown here is derived from an EMBL/GenBank/DDBJ whole genome shotgun (WGS) entry which is preliminary data.</text>
</comment>
<evidence type="ECO:0000313" key="5">
    <source>
        <dbReference type="Proteomes" id="UP001596547"/>
    </source>
</evidence>
<dbReference type="AlphaFoldDB" id="A0ABD6ADD1"/>
<dbReference type="InterPro" id="IPR045336">
    <property type="entry name" value="MmgE_PrpD_N"/>
</dbReference>
<dbReference type="InterPro" id="IPR042188">
    <property type="entry name" value="MmgE/PrpD_sf_2"/>
</dbReference>
<dbReference type="InterPro" id="IPR042183">
    <property type="entry name" value="MmgE/PrpD_sf_1"/>
</dbReference>
<dbReference type="Gene3D" id="1.10.4100.10">
    <property type="entry name" value="2-methylcitrate dehydratase PrpD"/>
    <property type="match status" value="1"/>
</dbReference>
<gene>
    <name evidence="4" type="ORF">ACFQPE_16470</name>
</gene>
<dbReference type="SUPFAM" id="SSF103378">
    <property type="entry name" value="2-methylcitrate dehydratase PrpD"/>
    <property type="match status" value="1"/>
</dbReference>
<dbReference type="Pfam" id="PF19305">
    <property type="entry name" value="MmgE_PrpD_C"/>
    <property type="match status" value="1"/>
</dbReference>
<dbReference type="PANTHER" id="PTHR16943:SF8">
    <property type="entry name" value="2-METHYLCITRATE DEHYDRATASE"/>
    <property type="match status" value="1"/>
</dbReference>
<dbReference type="InterPro" id="IPR005656">
    <property type="entry name" value="MmgE_PrpD"/>
</dbReference>
<organism evidence="4 5">
    <name type="scientific">Halomarina halobia</name>
    <dbReference type="NCBI Taxonomy" id="3033386"/>
    <lineage>
        <taxon>Archaea</taxon>
        <taxon>Methanobacteriati</taxon>
        <taxon>Methanobacteriota</taxon>
        <taxon>Stenosarchaea group</taxon>
        <taxon>Halobacteria</taxon>
        <taxon>Halobacteriales</taxon>
        <taxon>Natronomonadaceae</taxon>
        <taxon>Halomarina</taxon>
    </lineage>
</organism>
<evidence type="ECO:0000259" key="3">
    <source>
        <dbReference type="Pfam" id="PF19305"/>
    </source>
</evidence>
<evidence type="ECO:0000313" key="4">
    <source>
        <dbReference type="EMBL" id="MFC7318375.1"/>
    </source>
</evidence>
<dbReference type="GeneID" id="79317447"/>
<reference evidence="4 5" key="1">
    <citation type="journal article" date="2019" name="Int. J. Syst. Evol. Microbiol.">
        <title>The Global Catalogue of Microorganisms (GCM) 10K type strain sequencing project: providing services to taxonomists for standard genome sequencing and annotation.</title>
        <authorList>
            <consortium name="The Broad Institute Genomics Platform"/>
            <consortium name="The Broad Institute Genome Sequencing Center for Infectious Disease"/>
            <person name="Wu L."/>
            <person name="Ma J."/>
        </authorList>
    </citation>
    <scope>NUCLEOTIDE SEQUENCE [LARGE SCALE GENOMIC DNA]</scope>
    <source>
        <strain evidence="4 5">PSR21</strain>
    </source>
</reference>
<feature type="domain" description="MmgE/PrpD C-terminal" evidence="3">
    <location>
        <begin position="275"/>
        <end position="428"/>
    </location>
</feature>
<accession>A0ABD6ADD1</accession>
<dbReference type="EMBL" id="JBHTBF010000003">
    <property type="protein sequence ID" value="MFC7318375.1"/>
    <property type="molecule type" value="Genomic_DNA"/>
</dbReference>
<keyword evidence="5" id="KW-1185">Reference proteome</keyword>
<proteinExistence type="inferred from homology"/>
<protein>
    <submittedName>
        <fullName evidence="4">MmgE/PrpD family protein</fullName>
    </submittedName>
</protein>
<name>A0ABD6ADD1_9EURY</name>
<dbReference type="Proteomes" id="UP001596547">
    <property type="component" value="Unassembled WGS sequence"/>
</dbReference>
<comment type="similarity">
    <text evidence="1">Belongs to the PrpD family.</text>
</comment>
<dbReference type="InterPro" id="IPR045337">
    <property type="entry name" value="MmgE_PrpD_C"/>
</dbReference>
<feature type="domain" description="MmgE/PrpD N-terminal" evidence="2">
    <location>
        <begin position="22"/>
        <end position="240"/>
    </location>
</feature>
<evidence type="ECO:0000256" key="1">
    <source>
        <dbReference type="ARBA" id="ARBA00006174"/>
    </source>
</evidence>
<dbReference type="Pfam" id="PF03972">
    <property type="entry name" value="MmgE_PrpD_N"/>
    <property type="match status" value="1"/>
</dbReference>